<evidence type="ECO:0000313" key="1">
    <source>
        <dbReference type="EMBL" id="OTP11087.1"/>
    </source>
</evidence>
<sequence length="73" mass="8098">MNLDQADTMKGGFLQPTSDPLPANHGYKKIGILSGLGGEIFTYHFFIPQAASSYLEFVEQMREVEAALQTTFQ</sequence>
<accession>A0A242K097</accession>
<dbReference type="AlphaFoldDB" id="A0A242K097"/>
<reference evidence="1 2" key="1">
    <citation type="submission" date="2017-05" db="EMBL/GenBank/DDBJ databases">
        <title>The Genome Sequence of Enterococcus sp. 10A9_DIV0425.</title>
        <authorList>
            <consortium name="The Broad Institute Genomics Platform"/>
            <consortium name="The Broad Institute Genomic Center for Infectious Diseases"/>
            <person name="Earl A."/>
            <person name="Manson A."/>
            <person name="Schwartman J."/>
            <person name="Gilmore M."/>
            <person name="Abouelleil A."/>
            <person name="Cao P."/>
            <person name="Chapman S."/>
            <person name="Cusick C."/>
            <person name="Shea T."/>
            <person name="Young S."/>
            <person name="Neafsey D."/>
            <person name="Nusbaum C."/>
            <person name="Birren B."/>
        </authorList>
    </citation>
    <scope>NUCLEOTIDE SEQUENCE [LARGE SCALE GENOMIC DNA]</scope>
    <source>
        <strain evidence="1 2">10A9_DIV0425</strain>
    </source>
</reference>
<name>A0A242K097_9ENTE</name>
<dbReference type="EMBL" id="NGMO01000002">
    <property type="protein sequence ID" value="OTP11087.1"/>
    <property type="molecule type" value="Genomic_DNA"/>
</dbReference>
<dbReference type="Proteomes" id="UP000194933">
    <property type="component" value="Unassembled WGS sequence"/>
</dbReference>
<gene>
    <name evidence="1" type="ORF">A5844_001221</name>
</gene>
<evidence type="ECO:0000313" key="2">
    <source>
        <dbReference type="Proteomes" id="UP000194933"/>
    </source>
</evidence>
<dbReference type="RefSeq" id="WP_104890066.1">
    <property type="nucleotide sequence ID" value="NZ_NGMO01000002.1"/>
</dbReference>
<organism evidence="1 2">
    <name type="scientific">Candidatus Enterococcus wittei</name>
    <dbReference type="NCBI Taxonomy" id="1987383"/>
    <lineage>
        <taxon>Bacteria</taxon>
        <taxon>Bacillati</taxon>
        <taxon>Bacillota</taxon>
        <taxon>Bacilli</taxon>
        <taxon>Lactobacillales</taxon>
        <taxon>Enterococcaceae</taxon>
        <taxon>Enterococcus</taxon>
    </lineage>
</organism>
<comment type="caution">
    <text evidence="1">The sequence shown here is derived from an EMBL/GenBank/DDBJ whole genome shotgun (WGS) entry which is preliminary data.</text>
</comment>
<proteinExistence type="predicted"/>
<keyword evidence="2" id="KW-1185">Reference proteome</keyword>
<protein>
    <submittedName>
        <fullName evidence="1">Uncharacterized protein</fullName>
    </submittedName>
</protein>